<comment type="catalytic activity">
    <reaction evidence="10">
        <text>L-lysyl-[lipoyl-carrier protein] + (R)-lipoate + ATP = N(6)-[(R)-lipoyl]-L-lysyl-[lipoyl-carrier protein] + AMP + diphosphate + H(+)</text>
        <dbReference type="Rhea" id="RHEA:49288"/>
        <dbReference type="Rhea" id="RHEA-COMP:10500"/>
        <dbReference type="Rhea" id="RHEA-COMP:10502"/>
        <dbReference type="ChEBI" id="CHEBI:15378"/>
        <dbReference type="ChEBI" id="CHEBI:29969"/>
        <dbReference type="ChEBI" id="CHEBI:30616"/>
        <dbReference type="ChEBI" id="CHEBI:33019"/>
        <dbReference type="ChEBI" id="CHEBI:83088"/>
        <dbReference type="ChEBI" id="CHEBI:83099"/>
        <dbReference type="ChEBI" id="CHEBI:456215"/>
        <dbReference type="EC" id="6.3.1.20"/>
    </reaction>
</comment>
<gene>
    <name evidence="12" type="ORF">T552_01073</name>
</gene>
<evidence type="ECO:0000256" key="6">
    <source>
        <dbReference type="ARBA" id="ARBA00015925"/>
    </source>
</evidence>
<keyword evidence="7" id="KW-0436">Ligase</keyword>
<evidence type="ECO:0000256" key="4">
    <source>
        <dbReference type="ARBA" id="ARBA00008242"/>
    </source>
</evidence>
<evidence type="ECO:0000256" key="9">
    <source>
        <dbReference type="ARBA" id="ARBA00022840"/>
    </source>
</evidence>
<evidence type="ECO:0000256" key="1">
    <source>
        <dbReference type="ARBA" id="ARBA00003253"/>
    </source>
</evidence>
<dbReference type="RefSeq" id="XP_018226856.1">
    <property type="nucleotide sequence ID" value="XM_018369666.1"/>
</dbReference>
<dbReference type="InterPro" id="IPR004143">
    <property type="entry name" value="BPL_LPL_catalytic"/>
</dbReference>
<dbReference type="Pfam" id="PF21948">
    <property type="entry name" value="LplA-B_cat"/>
    <property type="match status" value="1"/>
</dbReference>
<evidence type="ECO:0000256" key="8">
    <source>
        <dbReference type="ARBA" id="ARBA00022741"/>
    </source>
</evidence>
<dbReference type="NCBIfam" id="TIGR00545">
    <property type="entry name" value="lipoyltrans"/>
    <property type="match status" value="1"/>
</dbReference>
<accession>A0A0W4ZNA8</accession>
<proteinExistence type="inferred from homology"/>
<evidence type="ECO:0000256" key="2">
    <source>
        <dbReference type="ARBA" id="ARBA00005085"/>
    </source>
</evidence>
<dbReference type="Gene3D" id="3.30.930.10">
    <property type="entry name" value="Bira Bifunctional Protein, Domain 2"/>
    <property type="match status" value="1"/>
</dbReference>
<dbReference type="GeneID" id="28935868"/>
<dbReference type="Gene3D" id="3.30.390.50">
    <property type="entry name" value="CO dehydrogenase flavoprotein, C-terminal domain"/>
    <property type="match status" value="1"/>
</dbReference>
<dbReference type="InterPro" id="IPR019491">
    <property type="entry name" value="Lipoate_protein_ligase_C"/>
</dbReference>
<dbReference type="PANTHER" id="PTHR12561:SF3">
    <property type="entry name" value="LIPOYLTRANSFERASE 1, MITOCHONDRIAL"/>
    <property type="match status" value="1"/>
</dbReference>
<protein>
    <recommendedName>
        <fullName evidence="6">Putative lipoate-protein ligase A</fullName>
        <ecNumber evidence="5">6.3.1.20</ecNumber>
    </recommendedName>
</protein>
<dbReference type="InterPro" id="IPR045864">
    <property type="entry name" value="aa-tRNA-synth_II/BPL/LPL"/>
</dbReference>
<dbReference type="EC" id="6.3.1.20" evidence="5"/>
<reference evidence="13" key="1">
    <citation type="journal article" date="2016" name="Nat. Commun.">
        <title>Genome analysis of three Pneumocystis species reveals adaptation mechanisms to life exclusively in mammalian hosts.</title>
        <authorList>
            <person name="Ma L."/>
            <person name="Chen Z."/>
            <person name="Huang D.W."/>
            <person name="Kutty G."/>
            <person name="Ishihara M."/>
            <person name="Wang H."/>
            <person name="Abouelleil A."/>
            <person name="Bishop L."/>
            <person name="Davey E."/>
            <person name="Deng R."/>
            <person name="Deng X."/>
            <person name="Fan L."/>
            <person name="Fantoni G."/>
            <person name="Fitzgerald M."/>
            <person name="Gogineni E."/>
            <person name="Goldberg J.M."/>
            <person name="Handley G."/>
            <person name="Hu X."/>
            <person name="Huber C."/>
            <person name="Jiao X."/>
            <person name="Jones K."/>
            <person name="Levin J.Z."/>
            <person name="Liu Y."/>
            <person name="Macdonald P."/>
            <person name="Melnikov A."/>
            <person name="Raley C."/>
            <person name="Sassi M."/>
            <person name="Sherman B.T."/>
            <person name="Song X."/>
            <person name="Sykes S."/>
            <person name="Tran B."/>
            <person name="Walsh L."/>
            <person name="Xia Y."/>
            <person name="Yang J."/>
            <person name="Young S."/>
            <person name="Zeng Q."/>
            <person name="Zheng X."/>
            <person name="Stephens R."/>
            <person name="Nusbaum C."/>
            <person name="Birren B.W."/>
            <person name="Azadi P."/>
            <person name="Lempicki R.A."/>
            <person name="Cuomo C.A."/>
            <person name="Kovacs J.A."/>
        </authorList>
    </citation>
    <scope>NUCLEOTIDE SEQUENCE [LARGE SCALE GENOMIC DNA]</scope>
    <source>
        <strain evidence="13">B80</strain>
    </source>
</reference>
<organism evidence="12 13">
    <name type="scientific">Pneumocystis carinii (strain B80)</name>
    <name type="common">Rat pneumocystis pneumonia agent</name>
    <name type="synonym">Pneumocystis carinii f. sp. carinii</name>
    <dbReference type="NCBI Taxonomy" id="1408658"/>
    <lineage>
        <taxon>Eukaryota</taxon>
        <taxon>Fungi</taxon>
        <taxon>Dikarya</taxon>
        <taxon>Ascomycota</taxon>
        <taxon>Taphrinomycotina</taxon>
        <taxon>Pneumocystomycetes</taxon>
        <taxon>Pneumocystaceae</taxon>
        <taxon>Pneumocystis</taxon>
    </lineage>
</organism>
<dbReference type="SUPFAM" id="SSF55681">
    <property type="entry name" value="Class II aaRS and biotin synthetases"/>
    <property type="match status" value="1"/>
</dbReference>
<dbReference type="InterPro" id="IPR004562">
    <property type="entry name" value="LipoylTrfase_LipoateP_Ligase"/>
</dbReference>
<feature type="domain" description="BPL/LPL catalytic" evidence="11">
    <location>
        <begin position="37"/>
        <end position="217"/>
    </location>
</feature>
<evidence type="ECO:0000256" key="5">
    <source>
        <dbReference type="ARBA" id="ARBA00012367"/>
    </source>
</evidence>
<dbReference type="OrthoDB" id="201621at2759"/>
<evidence type="ECO:0000313" key="13">
    <source>
        <dbReference type="Proteomes" id="UP000054454"/>
    </source>
</evidence>
<keyword evidence="13" id="KW-1185">Reference proteome</keyword>
<dbReference type="CDD" id="cd16443">
    <property type="entry name" value="LplA"/>
    <property type="match status" value="1"/>
</dbReference>
<evidence type="ECO:0000313" key="12">
    <source>
        <dbReference type="EMBL" id="KTW29869.1"/>
    </source>
</evidence>
<dbReference type="SUPFAM" id="SSF82649">
    <property type="entry name" value="SufE/NifU"/>
    <property type="match status" value="1"/>
</dbReference>
<dbReference type="UniPathway" id="UPA00537">
    <property type="reaction ID" value="UER00594"/>
</dbReference>
<dbReference type="PANTHER" id="PTHR12561">
    <property type="entry name" value="LIPOATE-PROTEIN LIGASE"/>
    <property type="match status" value="1"/>
</dbReference>
<comment type="function">
    <text evidence="1">Catalyzes both the ATP-dependent activation of exogenously supplied lipoate to lipoyl-AMP and the transfer of the activated lipoyl onto the lipoyl domains of lipoate-dependent enzymes.</text>
</comment>
<dbReference type="GO" id="GO:0005739">
    <property type="term" value="C:mitochondrion"/>
    <property type="evidence" value="ECO:0007669"/>
    <property type="project" value="TreeGrafter"/>
</dbReference>
<dbReference type="AlphaFoldDB" id="A0A0W4ZNA8"/>
<evidence type="ECO:0000256" key="3">
    <source>
        <dbReference type="ARBA" id="ARBA00005124"/>
    </source>
</evidence>
<dbReference type="GO" id="GO:0016979">
    <property type="term" value="F:lipoate-protein ligase activity"/>
    <property type="evidence" value="ECO:0007669"/>
    <property type="project" value="UniProtKB-EC"/>
</dbReference>
<dbReference type="GO" id="GO:0009249">
    <property type="term" value="P:protein lipoylation"/>
    <property type="evidence" value="ECO:0007669"/>
    <property type="project" value="InterPro"/>
</dbReference>
<dbReference type="PROSITE" id="PS51733">
    <property type="entry name" value="BPL_LPL_CATALYTIC"/>
    <property type="match status" value="1"/>
</dbReference>
<dbReference type="VEuPathDB" id="FungiDB:T552_01073"/>
<evidence type="ECO:0000256" key="10">
    <source>
        <dbReference type="ARBA" id="ARBA00048037"/>
    </source>
</evidence>
<dbReference type="EMBL" id="LFVZ01000004">
    <property type="protein sequence ID" value="KTW29869.1"/>
    <property type="molecule type" value="Genomic_DNA"/>
</dbReference>
<comment type="pathway">
    <text evidence="3">Protein modification; protein lipoylation via exogenous pathway; protein N(6)-(lipoyl)lysine from lipoate: step 1/2.</text>
</comment>
<dbReference type="GO" id="GO:0017118">
    <property type="term" value="F:lipoyltransferase activity"/>
    <property type="evidence" value="ECO:0007669"/>
    <property type="project" value="TreeGrafter"/>
</dbReference>
<evidence type="ECO:0000259" key="11">
    <source>
        <dbReference type="PROSITE" id="PS51733"/>
    </source>
</evidence>
<dbReference type="Proteomes" id="UP000054454">
    <property type="component" value="Unassembled WGS sequence"/>
</dbReference>
<comment type="caution">
    <text evidence="12">The sequence shown here is derived from an EMBL/GenBank/DDBJ whole genome shotgun (WGS) entry which is preliminary data.</text>
</comment>
<name>A0A0W4ZNA8_PNEC8</name>
<sequence>MTWLNLIERWKTPIVFISMSCSPYVNLSFENYLFHNHSASALLFLYRNDKSVIIGRNQNPWLEVNLKYLDEKGICLVRRYSGGGTVFHDLGNTNYCLMTSRTRFDRKTTLKMVINALALADKHVSMNKRYDLVFGPDALKVSGSAFKISKDRAYQHGTMLLNTDLVSLESLLKIPKRIINAKGVPSVRSIVGNLGLNHEDFCHYLCHAFEDTYGLGQKVPVHYVLEEEISIVDDIQKCVEEMKKWSWIYGQTPEFTNHLAYTFDWGHVNVHIVCKRGLFSHVYLENGSNLSFLQEVCHALIGRRYVPDEVRSLLHTMQVLPGSKQMSLQFLEWLADSI</sequence>
<comment type="similarity">
    <text evidence="4">Belongs to the LplA family.</text>
</comment>
<keyword evidence="9" id="KW-0067">ATP-binding</keyword>
<dbReference type="Pfam" id="PF10437">
    <property type="entry name" value="Lip_prot_lig_C"/>
    <property type="match status" value="1"/>
</dbReference>
<keyword evidence="8" id="KW-0547">Nucleotide-binding</keyword>
<evidence type="ECO:0000256" key="7">
    <source>
        <dbReference type="ARBA" id="ARBA00022598"/>
    </source>
</evidence>
<comment type="pathway">
    <text evidence="2">Protein modification; protein lipoylation via exogenous pathway; protein N(6)-(lipoyl)lysine from lipoate: step 2/2.</text>
</comment>
<dbReference type="GO" id="GO:0005524">
    <property type="term" value="F:ATP binding"/>
    <property type="evidence" value="ECO:0007669"/>
    <property type="project" value="UniProtKB-KW"/>
</dbReference>